<feature type="transmembrane region" description="Helical" evidence="7">
    <location>
        <begin position="264"/>
        <end position="283"/>
    </location>
</feature>
<feature type="transmembrane region" description="Helical" evidence="7">
    <location>
        <begin position="341"/>
        <end position="363"/>
    </location>
</feature>
<dbReference type="InterPro" id="IPR050250">
    <property type="entry name" value="Macrolide_Exporter_MacB"/>
</dbReference>
<evidence type="ECO:0000259" key="8">
    <source>
        <dbReference type="Pfam" id="PF02687"/>
    </source>
</evidence>
<protein>
    <submittedName>
        <fullName evidence="9">FtsX-like permease family protein</fullName>
    </submittedName>
</protein>
<evidence type="ECO:0000313" key="10">
    <source>
        <dbReference type="Proteomes" id="UP000292118"/>
    </source>
</evidence>
<dbReference type="Pfam" id="PF02687">
    <property type="entry name" value="FtsX"/>
    <property type="match status" value="1"/>
</dbReference>
<evidence type="ECO:0000256" key="2">
    <source>
        <dbReference type="ARBA" id="ARBA00022475"/>
    </source>
</evidence>
<keyword evidence="5 7" id="KW-0472">Membrane</keyword>
<dbReference type="PANTHER" id="PTHR30572">
    <property type="entry name" value="MEMBRANE COMPONENT OF TRANSPORTER-RELATED"/>
    <property type="match status" value="1"/>
</dbReference>
<comment type="subcellular location">
    <subcellularLocation>
        <location evidence="1">Cell membrane</location>
        <topology evidence="1">Multi-pass membrane protein</topology>
    </subcellularLocation>
</comment>
<organism evidence="9 10">
    <name type="scientific">Xylanimonas protaetiae</name>
    <dbReference type="NCBI Taxonomy" id="2509457"/>
    <lineage>
        <taxon>Bacteria</taxon>
        <taxon>Bacillati</taxon>
        <taxon>Actinomycetota</taxon>
        <taxon>Actinomycetes</taxon>
        <taxon>Micrococcales</taxon>
        <taxon>Promicromonosporaceae</taxon>
        <taxon>Xylanimonas</taxon>
    </lineage>
</organism>
<dbReference type="PANTHER" id="PTHR30572:SF4">
    <property type="entry name" value="ABC TRANSPORTER PERMEASE YTRF"/>
    <property type="match status" value="1"/>
</dbReference>
<dbReference type="InterPro" id="IPR003838">
    <property type="entry name" value="ABC3_permease_C"/>
</dbReference>
<dbReference type="RefSeq" id="WP_129190065.1">
    <property type="nucleotide sequence ID" value="NZ_CP035493.1"/>
</dbReference>
<dbReference type="KEGG" id="xya:ET471_16360"/>
<dbReference type="OrthoDB" id="5058832at2"/>
<dbReference type="GO" id="GO:0022857">
    <property type="term" value="F:transmembrane transporter activity"/>
    <property type="evidence" value="ECO:0007669"/>
    <property type="project" value="TreeGrafter"/>
</dbReference>
<proteinExistence type="inferred from homology"/>
<name>A0A4P6FL96_9MICO</name>
<evidence type="ECO:0000256" key="7">
    <source>
        <dbReference type="SAM" id="Phobius"/>
    </source>
</evidence>
<reference evidence="9 10" key="1">
    <citation type="submission" date="2019-01" db="EMBL/GenBank/DDBJ databases">
        <title>Genome sequencing of strain FW10M-9.</title>
        <authorList>
            <person name="Heo J."/>
            <person name="Kim S.-J."/>
            <person name="Kim J.-S."/>
            <person name="Hong S.-B."/>
            <person name="Kwon S.-W."/>
        </authorList>
    </citation>
    <scope>NUCLEOTIDE SEQUENCE [LARGE SCALE GENOMIC DNA]</scope>
    <source>
        <strain evidence="9 10">FW10M-9</strain>
    </source>
</reference>
<keyword evidence="10" id="KW-1185">Reference proteome</keyword>
<dbReference type="AlphaFoldDB" id="A0A4P6FL96"/>
<sequence length="378" mass="38235">MSPARDTWSGIPRVRDLARDAVDGARAQRTTTLTLAVVLAVVCFAVLVTTGQSAASEARIVEQIDSAGTRLIALSDDGGKAGIQATAPHRLAGLSDTTWAFGLGEAVDVTNPALPDGRAASRAVVGDLPADLAIVQGRPPRPGEAIAGTGVTAVLHLGPGLGTIRPIGAPGEDPVAVVGAFEATGPLAHLNDVILIAAAPEDAETLRYVYVMADDVAVIDRLEAVLRTSTPALDPSALTVETPAGAIALRDVIAGRLGAASRQLMAVVMGVGAAIIAVTMASATASRRRDFGRRRALGATRSALVATTLAQSSLGALAGIVVGTAAGVVTLAATTGSLPSWWFVAGVAGLALLLTVTTATPIATRAAHRDPLRILRVP</sequence>
<keyword evidence="4 7" id="KW-1133">Transmembrane helix</keyword>
<comment type="similarity">
    <text evidence="6">Belongs to the ABC-4 integral membrane protein family.</text>
</comment>
<dbReference type="GO" id="GO:0005886">
    <property type="term" value="C:plasma membrane"/>
    <property type="evidence" value="ECO:0007669"/>
    <property type="project" value="UniProtKB-SubCell"/>
</dbReference>
<keyword evidence="3 7" id="KW-0812">Transmembrane</keyword>
<evidence type="ECO:0000256" key="1">
    <source>
        <dbReference type="ARBA" id="ARBA00004651"/>
    </source>
</evidence>
<accession>A0A4P6FL96</accession>
<evidence type="ECO:0000313" key="9">
    <source>
        <dbReference type="EMBL" id="QAY71408.1"/>
    </source>
</evidence>
<dbReference type="Proteomes" id="UP000292118">
    <property type="component" value="Chromosome"/>
</dbReference>
<keyword evidence="2" id="KW-1003">Cell membrane</keyword>
<gene>
    <name evidence="9" type="ORF">ET471_16360</name>
</gene>
<evidence type="ECO:0000256" key="5">
    <source>
        <dbReference type="ARBA" id="ARBA00023136"/>
    </source>
</evidence>
<evidence type="ECO:0000256" key="4">
    <source>
        <dbReference type="ARBA" id="ARBA00022989"/>
    </source>
</evidence>
<evidence type="ECO:0000256" key="6">
    <source>
        <dbReference type="ARBA" id="ARBA00038076"/>
    </source>
</evidence>
<feature type="transmembrane region" description="Helical" evidence="7">
    <location>
        <begin position="304"/>
        <end position="329"/>
    </location>
</feature>
<feature type="domain" description="ABC3 transporter permease C-terminal" evidence="8">
    <location>
        <begin position="265"/>
        <end position="370"/>
    </location>
</feature>
<dbReference type="EMBL" id="CP035493">
    <property type="protein sequence ID" value="QAY71408.1"/>
    <property type="molecule type" value="Genomic_DNA"/>
</dbReference>
<evidence type="ECO:0000256" key="3">
    <source>
        <dbReference type="ARBA" id="ARBA00022692"/>
    </source>
</evidence>
<feature type="transmembrane region" description="Helical" evidence="7">
    <location>
        <begin position="33"/>
        <end position="51"/>
    </location>
</feature>